<sequence length="137" mass="14760">MSEHAKNIIAVGVGAAIGTISRYSLNLLTLESGYPYGTIIENLFGSLLLGFLTAWFFVFVPKEWVRTGLGVGLCGGFTTMSTLAADTSFLMNHYTVFDAGLYVFGTMFGGIILAFIGYRAGSVIAKKTRQKKEVNPA</sequence>
<evidence type="ECO:0000256" key="1">
    <source>
        <dbReference type="ARBA" id="ARBA00004651"/>
    </source>
</evidence>
<keyword evidence="6 10" id="KW-0407">Ion channel</keyword>
<gene>
    <name evidence="10" type="primary">fluC</name>
    <name evidence="10" type="synonym">crcB</name>
    <name evidence="11" type="ORF">DS745_22080</name>
</gene>
<evidence type="ECO:0000256" key="9">
    <source>
        <dbReference type="ARBA" id="ARBA00049940"/>
    </source>
</evidence>
<comment type="similarity">
    <text evidence="7 10">Belongs to the fluoride channel Fluc/FEX (TC 1.A.43) family.</text>
</comment>
<dbReference type="Pfam" id="PF02537">
    <property type="entry name" value="CRCB"/>
    <property type="match status" value="1"/>
</dbReference>
<comment type="caution">
    <text evidence="11">The sequence shown here is derived from an EMBL/GenBank/DDBJ whole genome shotgun (WGS) entry which is preliminary data.</text>
</comment>
<dbReference type="OrthoDB" id="9815830at2"/>
<evidence type="ECO:0000256" key="6">
    <source>
        <dbReference type="ARBA" id="ARBA00023303"/>
    </source>
</evidence>
<evidence type="ECO:0000256" key="10">
    <source>
        <dbReference type="HAMAP-Rule" id="MF_00454"/>
    </source>
</evidence>
<feature type="binding site" evidence="10">
    <location>
        <position position="78"/>
    </location>
    <ligand>
        <name>Na(+)</name>
        <dbReference type="ChEBI" id="CHEBI:29101"/>
        <note>structural</note>
    </ligand>
</feature>
<evidence type="ECO:0000313" key="12">
    <source>
        <dbReference type="Proteomes" id="UP000290649"/>
    </source>
</evidence>
<dbReference type="GO" id="GO:0005886">
    <property type="term" value="C:plasma membrane"/>
    <property type="evidence" value="ECO:0007669"/>
    <property type="project" value="UniProtKB-SubCell"/>
</dbReference>
<feature type="transmembrane region" description="Helical" evidence="10">
    <location>
        <begin position="43"/>
        <end position="60"/>
    </location>
</feature>
<dbReference type="PANTHER" id="PTHR28259:SF1">
    <property type="entry name" value="FLUORIDE EXPORT PROTEIN 1-RELATED"/>
    <property type="match status" value="1"/>
</dbReference>
<evidence type="ECO:0000256" key="3">
    <source>
        <dbReference type="ARBA" id="ARBA00022692"/>
    </source>
</evidence>
<keyword evidence="2 10" id="KW-1003">Cell membrane</keyword>
<keyword evidence="5 10" id="KW-0472">Membrane</keyword>
<evidence type="ECO:0000256" key="7">
    <source>
        <dbReference type="ARBA" id="ARBA00035120"/>
    </source>
</evidence>
<comment type="subcellular location">
    <subcellularLocation>
        <location evidence="1 10">Cell membrane</location>
        <topology evidence="1 10">Multi-pass membrane protein</topology>
    </subcellularLocation>
</comment>
<evidence type="ECO:0000256" key="8">
    <source>
        <dbReference type="ARBA" id="ARBA00035585"/>
    </source>
</evidence>
<dbReference type="PANTHER" id="PTHR28259">
    <property type="entry name" value="FLUORIDE EXPORT PROTEIN 1-RELATED"/>
    <property type="match status" value="1"/>
</dbReference>
<dbReference type="GO" id="GO:0046872">
    <property type="term" value="F:metal ion binding"/>
    <property type="evidence" value="ECO:0007669"/>
    <property type="project" value="UniProtKB-KW"/>
</dbReference>
<dbReference type="GO" id="GO:0140114">
    <property type="term" value="P:cellular detoxification of fluoride"/>
    <property type="evidence" value="ECO:0007669"/>
    <property type="project" value="UniProtKB-UniRule"/>
</dbReference>
<dbReference type="RefSeq" id="WP_129080383.1">
    <property type="nucleotide sequence ID" value="NZ_QOUX01000047.1"/>
</dbReference>
<feature type="transmembrane region" description="Helical" evidence="10">
    <location>
        <begin position="67"/>
        <end position="89"/>
    </location>
</feature>
<protein>
    <recommendedName>
        <fullName evidence="10">Fluoride-specific ion channel FluC</fullName>
    </recommendedName>
</protein>
<dbReference type="EMBL" id="QOUX01000047">
    <property type="protein sequence ID" value="RXI96406.1"/>
    <property type="molecule type" value="Genomic_DNA"/>
</dbReference>
<proteinExistence type="inferred from homology"/>
<name>A0A4Q0VN56_9BACI</name>
<accession>A0A4Q0VN56</accession>
<feature type="transmembrane region" description="Helical" evidence="10">
    <location>
        <begin position="101"/>
        <end position="121"/>
    </location>
</feature>
<reference evidence="11 12" key="1">
    <citation type="journal article" date="2019" name="Int. J. Syst. Evol. Microbiol.">
        <title>Anaerobacillus alkaliphilus sp. nov., a novel alkaliphilic and moderately halophilic bacterium.</title>
        <authorList>
            <person name="Borsodi A.K."/>
            <person name="Aszalos J.M."/>
            <person name="Bihari P."/>
            <person name="Nagy I."/>
            <person name="Schumann P."/>
            <person name="Sproer C."/>
            <person name="Kovacs A.L."/>
            <person name="Boka K."/>
            <person name="Dobosy P."/>
            <person name="Ovari M."/>
            <person name="Szili-Kovacs T."/>
            <person name="Toth E."/>
        </authorList>
    </citation>
    <scope>NUCLEOTIDE SEQUENCE [LARGE SCALE GENOMIC DNA]</scope>
    <source>
        <strain evidence="11 12">B16-10</strain>
    </source>
</reference>
<dbReference type="HAMAP" id="MF_00454">
    <property type="entry name" value="FluC"/>
    <property type="match status" value="1"/>
</dbReference>
<feature type="transmembrane region" description="Helical" evidence="10">
    <location>
        <begin position="7"/>
        <end position="23"/>
    </location>
</feature>
<comment type="activity regulation">
    <text evidence="10">Na(+) is not transported, but it plays an essential structural role and its presence is essential for fluoride channel function.</text>
</comment>
<keyword evidence="10" id="KW-0406">Ion transport</keyword>
<comment type="catalytic activity">
    <reaction evidence="8">
        <text>fluoride(in) = fluoride(out)</text>
        <dbReference type="Rhea" id="RHEA:76159"/>
        <dbReference type="ChEBI" id="CHEBI:17051"/>
    </reaction>
    <physiologicalReaction direction="left-to-right" evidence="8">
        <dbReference type="Rhea" id="RHEA:76160"/>
    </physiologicalReaction>
</comment>
<organism evidence="11 12">
    <name type="scientific">Anaerobacillus alkaliphilus</name>
    <dbReference type="NCBI Taxonomy" id="1548597"/>
    <lineage>
        <taxon>Bacteria</taxon>
        <taxon>Bacillati</taxon>
        <taxon>Bacillota</taxon>
        <taxon>Bacilli</taxon>
        <taxon>Bacillales</taxon>
        <taxon>Bacillaceae</taxon>
        <taxon>Anaerobacillus</taxon>
    </lineage>
</organism>
<keyword evidence="3 10" id="KW-0812">Transmembrane</keyword>
<dbReference type="InterPro" id="IPR003691">
    <property type="entry name" value="FluC"/>
</dbReference>
<evidence type="ECO:0000256" key="5">
    <source>
        <dbReference type="ARBA" id="ARBA00023136"/>
    </source>
</evidence>
<keyword evidence="4 10" id="KW-1133">Transmembrane helix</keyword>
<keyword evidence="10" id="KW-0813">Transport</keyword>
<dbReference type="Proteomes" id="UP000290649">
    <property type="component" value="Unassembled WGS sequence"/>
</dbReference>
<comment type="function">
    <text evidence="9 10">Fluoride-specific ion channel. Important for reducing fluoride concentration in the cell, thus reducing its toxicity.</text>
</comment>
<evidence type="ECO:0000256" key="2">
    <source>
        <dbReference type="ARBA" id="ARBA00022475"/>
    </source>
</evidence>
<keyword evidence="10" id="KW-0915">Sodium</keyword>
<keyword evidence="12" id="KW-1185">Reference proteome</keyword>
<feature type="binding site" evidence="10">
    <location>
        <position position="75"/>
    </location>
    <ligand>
        <name>Na(+)</name>
        <dbReference type="ChEBI" id="CHEBI:29101"/>
        <note>structural</note>
    </ligand>
</feature>
<evidence type="ECO:0000313" key="11">
    <source>
        <dbReference type="EMBL" id="RXI96406.1"/>
    </source>
</evidence>
<dbReference type="GO" id="GO:0062054">
    <property type="term" value="F:fluoride channel activity"/>
    <property type="evidence" value="ECO:0007669"/>
    <property type="project" value="UniProtKB-UniRule"/>
</dbReference>
<evidence type="ECO:0000256" key="4">
    <source>
        <dbReference type="ARBA" id="ARBA00022989"/>
    </source>
</evidence>
<dbReference type="AlphaFoldDB" id="A0A4Q0VN56"/>
<keyword evidence="10" id="KW-0479">Metal-binding</keyword>